<keyword evidence="1" id="KW-0812">Transmembrane</keyword>
<comment type="caution">
    <text evidence="2">The sequence shown here is derived from an EMBL/GenBank/DDBJ whole genome shotgun (WGS) entry which is preliminary data.</text>
</comment>
<feature type="transmembrane region" description="Helical" evidence="1">
    <location>
        <begin position="156"/>
        <end position="177"/>
    </location>
</feature>
<dbReference type="AlphaFoldDB" id="A0A0D6PIJ1"/>
<protein>
    <submittedName>
        <fullName evidence="2">Uncharacterized protein</fullName>
    </submittedName>
</protein>
<sequence length="180" mass="19418">MQIMRWITAYIAHPDPLTAKSSLIAFVIASNGPFYPLYIYLLIGWAAWPTGLTMLASPLFMLLPALSRRNSLAGRVALPLVGTVNTIWCTKLLGIASGVELFLLPCISLAALSFTVNERRIAWAVLALPFAFYLWQNHGGGIGGPLLSFTNAQNAAIRSLNIASVGTLTAFLGLVYAKHS</sequence>
<dbReference type="STRING" id="1120923.SAMN02746095_02654"/>
<keyword evidence="1" id="KW-0472">Membrane</keyword>
<feature type="transmembrane region" description="Helical" evidence="1">
    <location>
        <begin position="94"/>
        <end position="114"/>
    </location>
</feature>
<dbReference type="EMBL" id="BANC01000104">
    <property type="protein sequence ID" value="GAN81600.1"/>
    <property type="molecule type" value="Genomic_DNA"/>
</dbReference>
<reference evidence="2 3" key="1">
    <citation type="submission" date="2012-11" db="EMBL/GenBank/DDBJ databases">
        <title>Whole genome sequence of Acidocella aminolytica 101 = DSM 11237.</title>
        <authorList>
            <person name="Azuma Y."/>
            <person name="Higashiura N."/>
            <person name="Hirakawa H."/>
            <person name="Matsushita K."/>
        </authorList>
    </citation>
    <scope>NUCLEOTIDE SEQUENCE [LARGE SCALE GENOMIC DNA]</scope>
    <source>
        <strain evidence="3">101 / DSM 11237</strain>
    </source>
</reference>
<evidence type="ECO:0000313" key="3">
    <source>
        <dbReference type="Proteomes" id="UP000032668"/>
    </source>
</evidence>
<dbReference type="Proteomes" id="UP000032668">
    <property type="component" value="Unassembled WGS sequence"/>
</dbReference>
<keyword evidence="1" id="KW-1133">Transmembrane helix</keyword>
<proteinExistence type="predicted"/>
<organism evidence="2 3">
    <name type="scientific">Acidocella aminolytica 101 = DSM 11237</name>
    <dbReference type="NCBI Taxonomy" id="1120923"/>
    <lineage>
        <taxon>Bacteria</taxon>
        <taxon>Pseudomonadati</taxon>
        <taxon>Pseudomonadota</taxon>
        <taxon>Alphaproteobacteria</taxon>
        <taxon>Acetobacterales</taxon>
        <taxon>Acidocellaceae</taxon>
        <taxon>Acidocella</taxon>
    </lineage>
</organism>
<evidence type="ECO:0000256" key="1">
    <source>
        <dbReference type="SAM" id="Phobius"/>
    </source>
</evidence>
<keyword evidence="3" id="KW-1185">Reference proteome</keyword>
<gene>
    <name evidence="2" type="ORF">Aam_106_008</name>
</gene>
<feature type="transmembrane region" description="Helical" evidence="1">
    <location>
        <begin position="121"/>
        <end position="136"/>
    </location>
</feature>
<feature type="transmembrane region" description="Helical" evidence="1">
    <location>
        <begin position="37"/>
        <end position="60"/>
    </location>
</feature>
<evidence type="ECO:0000313" key="2">
    <source>
        <dbReference type="EMBL" id="GAN81600.1"/>
    </source>
</evidence>
<accession>A0A0D6PIJ1</accession>
<name>A0A0D6PIJ1_9PROT</name>